<evidence type="ECO:0008006" key="5">
    <source>
        <dbReference type="Google" id="ProtNLM"/>
    </source>
</evidence>
<dbReference type="Proteomes" id="UP000275727">
    <property type="component" value="Chromosome"/>
</dbReference>
<organism evidence="1 3">
    <name type="scientific">Sphingosinicella microcystinivorans</name>
    <dbReference type="NCBI Taxonomy" id="335406"/>
    <lineage>
        <taxon>Bacteria</taxon>
        <taxon>Pseudomonadati</taxon>
        <taxon>Pseudomonadota</taxon>
        <taxon>Alphaproteobacteria</taxon>
        <taxon>Sphingomonadales</taxon>
        <taxon>Sphingosinicellaceae</taxon>
        <taxon>Sphingosinicella</taxon>
    </lineage>
</organism>
<evidence type="ECO:0000313" key="4">
    <source>
        <dbReference type="Proteomes" id="UP000276029"/>
    </source>
</evidence>
<dbReference type="Gene3D" id="3.40.1530.20">
    <property type="entry name" value="Protein of unknown function (DUF1491)"/>
    <property type="match status" value="1"/>
</dbReference>
<proteinExistence type="predicted"/>
<evidence type="ECO:0000313" key="3">
    <source>
        <dbReference type="Proteomes" id="UP000275727"/>
    </source>
</evidence>
<name>A0AAD1D3Q7_SPHMI</name>
<dbReference type="EMBL" id="AP018711">
    <property type="protein sequence ID" value="BBE33120.1"/>
    <property type="molecule type" value="Genomic_DNA"/>
</dbReference>
<dbReference type="EMBL" id="RBWX01000011">
    <property type="protein sequence ID" value="RKS85585.1"/>
    <property type="molecule type" value="Genomic_DNA"/>
</dbReference>
<dbReference type="InterPro" id="IPR009964">
    <property type="entry name" value="DUF1491"/>
</dbReference>
<reference evidence="2 4" key="2">
    <citation type="submission" date="2018-10" db="EMBL/GenBank/DDBJ databases">
        <title>Genomic Encyclopedia of Type Strains, Phase IV (KMG-IV): sequencing the most valuable type-strain genomes for metagenomic binning, comparative biology and taxonomic classification.</title>
        <authorList>
            <person name="Goeker M."/>
        </authorList>
    </citation>
    <scope>NUCLEOTIDE SEQUENCE [LARGE SCALE GENOMIC DNA]</scope>
    <source>
        <strain evidence="2 4">DSM 19791</strain>
    </source>
</reference>
<evidence type="ECO:0000313" key="2">
    <source>
        <dbReference type="EMBL" id="RKS85585.1"/>
    </source>
</evidence>
<accession>A0AAD1D3Q7</accession>
<dbReference type="Pfam" id="PF07372">
    <property type="entry name" value="DUF1491"/>
    <property type="match status" value="1"/>
</dbReference>
<keyword evidence="4" id="KW-1185">Reference proteome</keyword>
<protein>
    <recommendedName>
        <fullName evidence="5">DUF1491 family protein</fullName>
    </recommendedName>
</protein>
<dbReference type="RefSeq" id="WP_121053410.1">
    <property type="nucleotide sequence ID" value="NZ_AP018711.1"/>
</dbReference>
<evidence type="ECO:0000313" key="1">
    <source>
        <dbReference type="EMBL" id="BBE33120.1"/>
    </source>
</evidence>
<sequence>MQIKTHIWVGALRRRVEAAGGFATIIAKGEPDSGAVLLLLRDTSGTITALSRVNMGDGKVSWQPIFENREERDPAAQEALEKRRKFDPDLWIVELDVENPGRFVAKD</sequence>
<dbReference type="KEGG" id="smic:SmB9_07780"/>
<dbReference type="Proteomes" id="UP000276029">
    <property type="component" value="Unassembled WGS sequence"/>
</dbReference>
<dbReference type="AlphaFoldDB" id="A0AAD1D3Q7"/>
<gene>
    <name evidence="2" type="ORF">DFR51_3505</name>
    <name evidence="1" type="ORF">SmB9_07780</name>
</gene>
<reference evidence="1 3" key="1">
    <citation type="submission" date="2018-06" db="EMBL/GenBank/DDBJ databases">
        <title>Complete Genome Sequence of the Microcystin-Degrading Bacterium Sphingosinicella microcystinivorans Strain B-9.</title>
        <authorList>
            <person name="Jin H."/>
            <person name="Nishizawa T."/>
            <person name="Guo Y."/>
            <person name="Nishizawa A."/>
            <person name="Park H."/>
            <person name="Kato H."/>
            <person name="Tsuji K."/>
            <person name="Harada K."/>
        </authorList>
    </citation>
    <scope>NUCLEOTIDE SEQUENCE [LARGE SCALE GENOMIC DNA]</scope>
    <source>
        <strain evidence="1 3">B9</strain>
    </source>
</reference>